<dbReference type="PROSITE" id="PS51670">
    <property type="entry name" value="SHKT"/>
    <property type="match status" value="1"/>
</dbReference>
<dbReference type="InterPro" id="IPR017050">
    <property type="entry name" value="Metallopeptidase_nem"/>
</dbReference>
<dbReference type="Gene3D" id="3.40.390.10">
    <property type="entry name" value="Collagenase (Catalytic Domain)"/>
    <property type="match status" value="1"/>
</dbReference>
<evidence type="ECO:0000256" key="4">
    <source>
        <dbReference type="ARBA" id="ARBA00022670"/>
    </source>
</evidence>
<evidence type="ECO:0000256" key="12">
    <source>
        <dbReference type="ARBA" id="ARBA00023180"/>
    </source>
</evidence>
<keyword evidence="7 15" id="KW-0378">Hydrolase</keyword>
<dbReference type="Pfam" id="PF01549">
    <property type="entry name" value="ShK"/>
    <property type="match status" value="1"/>
</dbReference>
<evidence type="ECO:0000256" key="10">
    <source>
        <dbReference type="ARBA" id="ARBA00023145"/>
    </source>
</evidence>
<feature type="active site" evidence="15">
    <location>
        <position position="184"/>
    </location>
</feature>
<comment type="subcellular location">
    <subcellularLocation>
        <location evidence="2 13">Secreted</location>
    </subcellularLocation>
</comment>
<dbReference type="PANTHER" id="PTHR10127">
    <property type="entry name" value="DISCOIDIN, CUB, EGF, LAMININ , AND ZINC METALLOPROTEASE DOMAIN CONTAINING"/>
    <property type="match status" value="1"/>
</dbReference>
<dbReference type="PROSITE" id="PS51864">
    <property type="entry name" value="ASTACIN"/>
    <property type="match status" value="1"/>
</dbReference>
<dbReference type="PANTHER" id="PTHR10127:SF833">
    <property type="entry name" value="ZINC METALLOPROTEINASE NAS-32"/>
    <property type="match status" value="1"/>
</dbReference>
<dbReference type="PRINTS" id="PR00480">
    <property type="entry name" value="ASTACIN"/>
</dbReference>
<feature type="binding site" evidence="15">
    <location>
        <position position="193"/>
    </location>
    <ligand>
        <name>Zn(2+)</name>
        <dbReference type="ChEBI" id="CHEBI:29105"/>
        <note>catalytic</note>
    </ligand>
</feature>
<keyword evidence="11" id="KW-1015">Disulfide bond</keyword>
<dbReference type="GO" id="GO:0004222">
    <property type="term" value="F:metalloendopeptidase activity"/>
    <property type="evidence" value="ECO:0007669"/>
    <property type="project" value="UniProtKB-UniRule"/>
</dbReference>
<evidence type="ECO:0000259" key="20">
    <source>
        <dbReference type="PROSITE" id="PS51864"/>
    </source>
</evidence>
<dbReference type="SMART" id="SM00254">
    <property type="entry name" value="ShKT"/>
    <property type="match status" value="1"/>
</dbReference>
<evidence type="ECO:0000259" key="18">
    <source>
        <dbReference type="PROSITE" id="PS01180"/>
    </source>
</evidence>
<accession>A0A8S1E952</accession>
<dbReference type="GO" id="GO:0005576">
    <property type="term" value="C:extracellular region"/>
    <property type="evidence" value="ECO:0007669"/>
    <property type="project" value="UniProtKB-SubCell"/>
</dbReference>
<evidence type="ECO:0000256" key="7">
    <source>
        <dbReference type="ARBA" id="ARBA00022801"/>
    </source>
</evidence>
<evidence type="ECO:0000256" key="2">
    <source>
        <dbReference type="ARBA" id="ARBA00004613"/>
    </source>
</evidence>
<evidence type="ECO:0000256" key="11">
    <source>
        <dbReference type="ARBA" id="ARBA00023157"/>
    </source>
</evidence>
<feature type="binding site" evidence="15">
    <location>
        <position position="183"/>
    </location>
    <ligand>
        <name>Zn(2+)</name>
        <dbReference type="ChEBI" id="CHEBI:29105"/>
        <note>catalytic</note>
    </ligand>
</feature>
<evidence type="ECO:0000256" key="3">
    <source>
        <dbReference type="ARBA" id="ARBA00022525"/>
    </source>
</evidence>
<dbReference type="AlphaFoldDB" id="A0A8S1E952"/>
<dbReference type="PIRSF" id="PIRSF036365">
    <property type="entry name" value="Astacin_nematoda"/>
    <property type="match status" value="1"/>
</dbReference>
<dbReference type="Pfam" id="PF01400">
    <property type="entry name" value="Astacin"/>
    <property type="match status" value="1"/>
</dbReference>
<evidence type="ECO:0000259" key="19">
    <source>
        <dbReference type="PROSITE" id="PS51670"/>
    </source>
</evidence>
<evidence type="ECO:0000256" key="14">
    <source>
        <dbReference type="PROSITE-ProRule" id="PRU01005"/>
    </source>
</evidence>
<dbReference type="OrthoDB" id="5806856at2759"/>
<keyword evidence="8 15" id="KW-0862">Zinc</keyword>
<dbReference type="InterPro" id="IPR001506">
    <property type="entry name" value="Peptidase_M12A"/>
</dbReference>
<comment type="caution">
    <text evidence="14">Lacks conserved residue(s) required for the propagation of feature annotation.</text>
</comment>
<protein>
    <recommendedName>
        <fullName evidence="13">Zinc metalloproteinase</fullName>
    </recommendedName>
</protein>
<gene>
    <name evidence="21" type="ORF">CBOVIS_LOCUS63</name>
</gene>
<evidence type="ECO:0000256" key="13">
    <source>
        <dbReference type="PIRNR" id="PIRNR036365"/>
    </source>
</evidence>
<keyword evidence="5 15" id="KW-0479">Metal-binding</keyword>
<evidence type="ECO:0000256" key="8">
    <source>
        <dbReference type="ARBA" id="ARBA00022833"/>
    </source>
</evidence>
<proteinExistence type="predicted"/>
<evidence type="ECO:0000256" key="9">
    <source>
        <dbReference type="ARBA" id="ARBA00023049"/>
    </source>
</evidence>
<sequence>MPGTTPEKRRKRLRNLSKNSNVKKPSAAASKSLHSSYVKVNITNDPPSLDLYEINHKAGLDEYMFQGDINFDERQLDQITSSLSAGNRKKRQVSKVAPLWPEKIVYYYFDSVNPVGSEIKETVRIAIQFLESKTCIKFVEDQNAFNRIRIINGVGCYSNVGMTGGDQALSLGSGCNLDGIVAHELSHALGVFHAQMRSDRDDYVTVDVTDVPLDLRQNFIKFTEAESLNYTEYEYGSYMQYSSRAFVTSGGVDSIVPNDPIYVYTMGGRIVTFSDIKVLNTHYSCSCEGSTLACENGGYPNPADCSVCNCPYGFSGQLCTERPDYQCGSTLAATDKWQSESFTFGDESNIKSARTTFDYCVYWITAPVGKQIQFRIDEATNTQCGYGCTFNGIEPRLKLDQTMTQPRYCCDEFNGEIHNAETNPMPVIAYNRYYLTSYKFSYKYVDMEKPSCKDLSDKETCLKLNNEQCSLYNQSQLKVMCAETLGLCGKMVMDVCEDRFTDKECLDYKLSGRCASDAPLIAEYNCAKTCGFCETPV</sequence>
<keyword evidence="3 13" id="KW-0964">Secreted</keyword>
<evidence type="ECO:0000256" key="15">
    <source>
        <dbReference type="PROSITE-ProRule" id="PRU01211"/>
    </source>
</evidence>
<dbReference type="GO" id="GO:0006508">
    <property type="term" value="P:proteolysis"/>
    <property type="evidence" value="ECO:0007669"/>
    <property type="project" value="UniProtKB-KW"/>
</dbReference>
<keyword evidence="12" id="KW-0325">Glycoprotein</keyword>
<dbReference type="GO" id="GO:0018996">
    <property type="term" value="P:molting cycle, collagen and cuticulin-based cuticle"/>
    <property type="evidence" value="ECO:0007669"/>
    <property type="project" value="InterPro"/>
</dbReference>
<evidence type="ECO:0000313" key="21">
    <source>
        <dbReference type="EMBL" id="CAB3396521.1"/>
    </source>
</evidence>
<evidence type="ECO:0000256" key="1">
    <source>
        <dbReference type="ARBA" id="ARBA00002657"/>
    </source>
</evidence>
<reference evidence="21 22" key="1">
    <citation type="submission" date="2020-04" db="EMBL/GenBank/DDBJ databases">
        <authorList>
            <person name="Laetsch R D."/>
            <person name="Stevens L."/>
            <person name="Kumar S."/>
            <person name="Blaxter L. M."/>
        </authorList>
    </citation>
    <scope>NUCLEOTIDE SEQUENCE [LARGE SCALE GENOMIC DNA]</scope>
</reference>
<feature type="region of interest" description="Disordered" evidence="17">
    <location>
        <begin position="1"/>
        <end position="30"/>
    </location>
</feature>
<feature type="domain" description="Peptidase M12A" evidence="20">
    <location>
        <begin position="91"/>
        <end position="286"/>
    </location>
</feature>
<evidence type="ECO:0000256" key="16">
    <source>
        <dbReference type="RuleBase" id="RU361183"/>
    </source>
</evidence>
<evidence type="ECO:0000256" key="6">
    <source>
        <dbReference type="ARBA" id="ARBA00022729"/>
    </source>
</evidence>
<dbReference type="InterPro" id="IPR024079">
    <property type="entry name" value="MetalloPept_cat_dom_sf"/>
</dbReference>
<organism evidence="21 22">
    <name type="scientific">Caenorhabditis bovis</name>
    <dbReference type="NCBI Taxonomy" id="2654633"/>
    <lineage>
        <taxon>Eukaryota</taxon>
        <taxon>Metazoa</taxon>
        <taxon>Ecdysozoa</taxon>
        <taxon>Nematoda</taxon>
        <taxon>Chromadorea</taxon>
        <taxon>Rhabditida</taxon>
        <taxon>Rhabditina</taxon>
        <taxon>Rhabditomorpha</taxon>
        <taxon>Rhabditoidea</taxon>
        <taxon>Rhabditidae</taxon>
        <taxon>Peloderinae</taxon>
        <taxon>Caenorhabditis</taxon>
    </lineage>
</organism>
<dbReference type="InterPro" id="IPR006026">
    <property type="entry name" value="Peptidase_Metallo"/>
</dbReference>
<dbReference type="SMART" id="SM00235">
    <property type="entry name" value="ZnMc"/>
    <property type="match status" value="1"/>
</dbReference>
<feature type="binding site" evidence="15">
    <location>
        <position position="187"/>
    </location>
    <ligand>
        <name>Zn(2+)</name>
        <dbReference type="ChEBI" id="CHEBI:29105"/>
        <note>catalytic</note>
    </ligand>
</feature>
<keyword evidence="22" id="KW-1185">Reference proteome</keyword>
<keyword evidence="9 15" id="KW-0482">Metalloprotease</keyword>
<dbReference type="InterPro" id="IPR003582">
    <property type="entry name" value="ShKT_dom"/>
</dbReference>
<feature type="domain" description="ShKT" evidence="19">
    <location>
        <begin position="496"/>
        <end position="533"/>
    </location>
</feature>
<comment type="cofactor">
    <cofactor evidence="15 16">
        <name>Zn(2+)</name>
        <dbReference type="ChEBI" id="CHEBI:29105"/>
    </cofactor>
    <text evidence="15 16">Binds 1 zinc ion per subunit.</text>
</comment>
<comment type="caution">
    <text evidence="21">The sequence shown here is derived from an EMBL/GenBank/DDBJ whole genome shotgun (WGS) entry which is preliminary data.</text>
</comment>
<dbReference type="InterPro" id="IPR034035">
    <property type="entry name" value="Astacin-like_dom"/>
</dbReference>
<keyword evidence="6" id="KW-0732">Signal</keyword>
<dbReference type="CDD" id="cd04280">
    <property type="entry name" value="ZnMc_astacin_like"/>
    <property type="match status" value="1"/>
</dbReference>
<dbReference type="GO" id="GO:0008270">
    <property type="term" value="F:zinc ion binding"/>
    <property type="evidence" value="ECO:0007669"/>
    <property type="project" value="UniProtKB-UniRule"/>
</dbReference>
<name>A0A8S1E952_9PELO</name>
<dbReference type="EMBL" id="CADEPM010000001">
    <property type="protein sequence ID" value="CAB3396521.1"/>
    <property type="molecule type" value="Genomic_DNA"/>
</dbReference>
<keyword evidence="4 15" id="KW-0645">Protease</keyword>
<dbReference type="InterPro" id="IPR000859">
    <property type="entry name" value="CUB_dom"/>
</dbReference>
<comment type="function">
    <text evidence="1">Metalloprotease.</text>
</comment>
<dbReference type="SUPFAM" id="SSF55486">
    <property type="entry name" value="Metalloproteases ('zincins'), catalytic domain"/>
    <property type="match status" value="1"/>
</dbReference>
<keyword evidence="10" id="KW-0865">Zymogen</keyword>
<dbReference type="PROSITE" id="PS01180">
    <property type="entry name" value="CUB"/>
    <property type="match status" value="1"/>
</dbReference>
<feature type="domain" description="CUB" evidence="18">
    <location>
        <begin position="327"/>
        <end position="447"/>
    </location>
</feature>
<dbReference type="Proteomes" id="UP000494206">
    <property type="component" value="Unassembled WGS sequence"/>
</dbReference>
<evidence type="ECO:0000256" key="17">
    <source>
        <dbReference type="SAM" id="MobiDB-lite"/>
    </source>
</evidence>
<evidence type="ECO:0000313" key="22">
    <source>
        <dbReference type="Proteomes" id="UP000494206"/>
    </source>
</evidence>
<evidence type="ECO:0000256" key="5">
    <source>
        <dbReference type="ARBA" id="ARBA00022723"/>
    </source>
</evidence>